<proteinExistence type="predicted"/>
<accession>A0A5B7F217</accession>
<name>A0A5B7F217_PORTR</name>
<evidence type="ECO:0000313" key="2">
    <source>
        <dbReference type="EMBL" id="MPC39238.1"/>
    </source>
</evidence>
<feature type="region of interest" description="Disordered" evidence="1">
    <location>
        <begin position="45"/>
        <end position="67"/>
    </location>
</feature>
<organism evidence="2 3">
    <name type="scientific">Portunus trituberculatus</name>
    <name type="common">Swimming crab</name>
    <name type="synonym">Neptunus trituberculatus</name>
    <dbReference type="NCBI Taxonomy" id="210409"/>
    <lineage>
        <taxon>Eukaryota</taxon>
        <taxon>Metazoa</taxon>
        <taxon>Ecdysozoa</taxon>
        <taxon>Arthropoda</taxon>
        <taxon>Crustacea</taxon>
        <taxon>Multicrustacea</taxon>
        <taxon>Malacostraca</taxon>
        <taxon>Eumalacostraca</taxon>
        <taxon>Eucarida</taxon>
        <taxon>Decapoda</taxon>
        <taxon>Pleocyemata</taxon>
        <taxon>Brachyura</taxon>
        <taxon>Eubrachyura</taxon>
        <taxon>Portunoidea</taxon>
        <taxon>Portunidae</taxon>
        <taxon>Portuninae</taxon>
        <taxon>Portunus</taxon>
    </lineage>
</organism>
<keyword evidence="3" id="KW-1185">Reference proteome</keyword>
<reference evidence="2 3" key="1">
    <citation type="submission" date="2019-05" db="EMBL/GenBank/DDBJ databases">
        <title>Another draft genome of Portunus trituberculatus and its Hox gene families provides insights of decapod evolution.</title>
        <authorList>
            <person name="Jeong J.-H."/>
            <person name="Song I."/>
            <person name="Kim S."/>
            <person name="Choi T."/>
            <person name="Kim D."/>
            <person name="Ryu S."/>
            <person name="Kim W."/>
        </authorList>
    </citation>
    <scope>NUCLEOTIDE SEQUENCE [LARGE SCALE GENOMIC DNA]</scope>
    <source>
        <tissue evidence="2">Muscle</tissue>
    </source>
</reference>
<sequence>MKCRSNSVAVRNTRLVGTPGDPTLPSLLHIPSCFRHELIITSQDNVHPTHTSPLPLPNRGSPHSDSHRNLYASITAYSTISALVFG</sequence>
<dbReference type="Proteomes" id="UP000324222">
    <property type="component" value="Unassembled WGS sequence"/>
</dbReference>
<dbReference type="EMBL" id="VSRR010004303">
    <property type="protein sequence ID" value="MPC39238.1"/>
    <property type="molecule type" value="Genomic_DNA"/>
</dbReference>
<protein>
    <submittedName>
        <fullName evidence="2">Uncharacterized protein</fullName>
    </submittedName>
</protein>
<comment type="caution">
    <text evidence="2">The sequence shown here is derived from an EMBL/GenBank/DDBJ whole genome shotgun (WGS) entry which is preliminary data.</text>
</comment>
<gene>
    <name evidence="2" type="ORF">E2C01_032768</name>
</gene>
<dbReference type="AlphaFoldDB" id="A0A5B7F217"/>
<evidence type="ECO:0000256" key="1">
    <source>
        <dbReference type="SAM" id="MobiDB-lite"/>
    </source>
</evidence>
<evidence type="ECO:0000313" key="3">
    <source>
        <dbReference type="Proteomes" id="UP000324222"/>
    </source>
</evidence>